<dbReference type="Proteomes" id="UP001321492">
    <property type="component" value="Unassembled WGS sequence"/>
</dbReference>
<keyword evidence="3" id="KW-1185">Reference proteome</keyword>
<keyword evidence="1" id="KW-0472">Membrane</keyword>
<evidence type="ECO:0000313" key="2">
    <source>
        <dbReference type="EMBL" id="MDJ1158996.1"/>
    </source>
</evidence>
<accession>A0ABT7AK75</accession>
<organism evidence="2 3">
    <name type="scientific">Chelatococcus albus</name>
    <dbReference type="NCBI Taxonomy" id="3047466"/>
    <lineage>
        <taxon>Bacteria</taxon>
        <taxon>Pseudomonadati</taxon>
        <taxon>Pseudomonadota</taxon>
        <taxon>Alphaproteobacteria</taxon>
        <taxon>Hyphomicrobiales</taxon>
        <taxon>Chelatococcaceae</taxon>
        <taxon>Chelatococcus</taxon>
    </lineage>
</organism>
<feature type="transmembrane region" description="Helical" evidence="1">
    <location>
        <begin position="69"/>
        <end position="94"/>
    </location>
</feature>
<evidence type="ECO:0008006" key="4">
    <source>
        <dbReference type="Google" id="ProtNLM"/>
    </source>
</evidence>
<keyword evidence="1" id="KW-0812">Transmembrane</keyword>
<gene>
    <name evidence="2" type="ORF">QNA08_12195</name>
</gene>
<evidence type="ECO:0000313" key="3">
    <source>
        <dbReference type="Proteomes" id="UP001321492"/>
    </source>
</evidence>
<proteinExistence type="predicted"/>
<comment type="caution">
    <text evidence="2">The sequence shown here is derived from an EMBL/GenBank/DDBJ whole genome shotgun (WGS) entry which is preliminary data.</text>
</comment>
<protein>
    <recommendedName>
        <fullName evidence="4">RDD domain-containing protein</fullName>
    </recommendedName>
</protein>
<reference evidence="2 3" key="1">
    <citation type="submission" date="2023-05" db="EMBL/GenBank/DDBJ databases">
        <title>Chelatococcus sp. nov., a moderately thermophilic bacterium isolated from hot spring microbial mat.</title>
        <authorList>
            <person name="Hu C.-J."/>
            <person name="Li W.-J."/>
        </authorList>
    </citation>
    <scope>NUCLEOTIDE SEQUENCE [LARGE SCALE GENOMIC DNA]</scope>
    <source>
        <strain evidence="2 3">SYSU G07232</strain>
    </source>
</reference>
<name>A0ABT7AK75_9HYPH</name>
<dbReference type="RefSeq" id="WP_283740994.1">
    <property type="nucleotide sequence ID" value="NZ_JASJEV010000007.1"/>
</dbReference>
<feature type="transmembrane region" description="Helical" evidence="1">
    <location>
        <begin position="43"/>
        <end position="63"/>
    </location>
</feature>
<sequence length="152" mass="16090">MRHVVVGQEDRAAAATLAGAGLDEGVAGAGEEYRRTGAEMHPAVYGAVVLAFAWLLGVCWLTFRNDAQSAMAVVISIVYILMYFGTPALMARLGRRGEDAPRRRGLAVFLDGRVDTGGGWLTGREALAQIVMIPAALALAATAICLVVLFTR</sequence>
<feature type="transmembrane region" description="Helical" evidence="1">
    <location>
        <begin position="130"/>
        <end position="150"/>
    </location>
</feature>
<dbReference type="EMBL" id="JASJEV010000007">
    <property type="protein sequence ID" value="MDJ1158996.1"/>
    <property type="molecule type" value="Genomic_DNA"/>
</dbReference>
<keyword evidence="1" id="KW-1133">Transmembrane helix</keyword>
<evidence type="ECO:0000256" key="1">
    <source>
        <dbReference type="SAM" id="Phobius"/>
    </source>
</evidence>